<evidence type="ECO:0000313" key="1">
    <source>
        <dbReference type="EMBL" id="PER55861.1"/>
    </source>
</evidence>
<dbReference type="RefSeq" id="WP_098317193.1">
    <property type="nucleotide sequence ID" value="NZ_NTYF01000023.1"/>
</dbReference>
<comment type="caution">
    <text evidence="1">The sequence shown here is derived from an EMBL/GenBank/DDBJ whole genome shotgun (WGS) entry which is preliminary data.</text>
</comment>
<name>A0ABD6SFA0_BACTU</name>
<sequence>MQLREVENIKSKGASCGLYAVAMTIEALTNGKYVEEWLGDFLIGLAKARSLTHVGELFEIDKVEELLLWLNGYLLSLDYQVKTFDTAEELEQVIEDGLKRGYYAMIPYYAKSAYPYVPSKKPDMKNVHWGVIWGMENGLVQGSQSNPYKKKALRDQKVIDVYEANAVLDGKVFEWYKYLKCKCMEVTKVPKKIAEYKNQVKKTCRQESCVQLDRLHPQNCLQTVNLKGKLILIGLHK</sequence>
<dbReference type="EMBL" id="NTYF01000023">
    <property type="protein sequence ID" value="PER55861.1"/>
    <property type="molecule type" value="Genomic_DNA"/>
</dbReference>
<dbReference type="Pfam" id="PF21646">
    <property type="entry name" value="ACTMAP-like_C"/>
    <property type="match status" value="1"/>
</dbReference>
<protein>
    <recommendedName>
        <fullName evidence="3">Peptidase C39-like domain-containing protein</fullName>
    </recommendedName>
</protein>
<evidence type="ECO:0000313" key="2">
    <source>
        <dbReference type="Proteomes" id="UP000219897"/>
    </source>
</evidence>
<gene>
    <name evidence="1" type="ORF">CN495_08910</name>
</gene>
<proteinExistence type="predicted"/>
<accession>A0ABD6SFA0</accession>
<evidence type="ECO:0008006" key="3">
    <source>
        <dbReference type="Google" id="ProtNLM"/>
    </source>
</evidence>
<reference evidence="1 2" key="1">
    <citation type="submission" date="2017-09" db="EMBL/GenBank/DDBJ databases">
        <title>Large-scale bioinformatics analysis of Bacillus genomes uncovers conserved roles of natural products in bacterial physiology.</title>
        <authorList>
            <consortium name="Agbiome Team Llc"/>
            <person name="Bleich R.M."/>
            <person name="Kirk G.J."/>
            <person name="Santa Maria K.C."/>
            <person name="Allen S.E."/>
            <person name="Farag S."/>
            <person name="Shank E.A."/>
            <person name="Bowers A."/>
        </authorList>
    </citation>
    <scope>NUCLEOTIDE SEQUENCE [LARGE SCALE GENOMIC DNA]</scope>
    <source>
        <strain evidence="1 2">AFS005140</strain>
    </source>
</reference>
<organism evidence="1 2">
    <name type="scientific">Bacillus thuringiensis</name>
    <dbReference type="NCBI Taxonomy" id="1428"/>
    <lineage>
        <taxon>Bacteria</taxon>
        <taxon>Bacillati</taxon>
        <taxon>Bacillota</taxon>
        <taxon>Bacilli</taxon>
        <taxon>Bacillales</taxon>
        <taxon>Bacillaceae</taxon>
        <taxon>Bacillus</taxon>
        <taxon>Bacillus cereus group</taxon>
    </lineage>
</organism>
<dbReference type="AlphaFoldDB" id="A0ABD6SFA0"/>
<dbReference type="Proteomes" id="UP000219897">
    <property type="component" value="Unassembled WGS sequence"/>
</dbReference>